<evidence type="ECO:0000256" key="1">
    <source>
        <dbReference type="SAM" id="MobiDB-lite"/>
    </source>
</evidence>
<reference evidence="2" key="1">
    <citation type="submission" date="2021-10" db="EMBL/GenBank/DDBJ databases">
        <title>Melipona bicolor Genome sequencing and assembly.</title>
        <authorList>
            <person name="Araujo N.S."/>
            <person name="Arias M.C."/>
        </authorList>
    </citation>
    <scope>NUCLEOTIDE SEQUENCE</scope>
    <source>
        <strain evidence="2">USP_2M_L1-L4_2017</strain>
        <tissue evidence="2">Whole body</tissue>
    </source>
</reference>
<protein>
    <submittedName>
        <fullName evidence="2">Uncharacterized protein</fullName>
    </submittedName>
</protein>
<accession>A0AA40FDL0</accession>
<proteinExistence type="predicted"/>
<name>A0AA40FDL0_9HYME</name>
<evidence type="ECO:0000313" key="2">
    <source>
        <dbReference type="EMBL" id="KAK1117003.1"/>
    </source>
</evidence>
<feature type="region of interest" description="Disordered" evidence="1">
    <location>
        <begin position="1"/>
        <end position="77"/>
    </location>
</feature>
<keyword evidence="3" id="KW-1185">Reference proteome</keyword>
<gene>
    <name evidence="2" type="ORF">K0M31_017052</name>
</gene>
<feature type="region of interest" description="Disordered" evidence="1">
    <location>
        <begin position="129"/>
        <end position="166"/>
    </location>
</feature>
<dbReference type="Proteomes" id="UP001177670">
    <property type="component" value="Unassembled WGS sequence"/>
</dbReference>
<feature type="compositionally biased region" description="Basic and acidic residues" evidence="1">
    <location>
        <begin position="1"/>
        <end position="11"/>
    </location>
</feature>
<dbReference type="AlphaFoldDB" id="A0AA40FDL0"/>
<comment type="caution">
    <text evidence="2">The sequence shown here is derived from an EMBL/GenBank/DDBJ whole genome shotgun (WGS) entry which is preliminary data.</text>
</comment>
<organism evidence="2 3">
    <name type="scientific">Melipona bicolor</name>
    <dbReference type="NCBI Taxonomy" id="60889"/>
    <lineage>
        <taxon>Eukaryota</taxon>
        <taxon>Metazoa</taxon>
        <taxon>Ecdysozoa</taxon>
        <taxon>Arthropoda</taxon>
        <taxon>Hexapoda</taxon>
        <taxon>Insecta</taxon>
        <taxon>Pterygota</taxon>
        <taxon>Neoptera</taxon>
        <taxon>Endopterygota</taxon>
        <taxon>Hymenoptera</taxon>
        <taxon>Apocrita</taxon>
        <taxon>Aculeata</taxon>
        <taxon>Apoidea</taxon>
        <taxon>Anthophila</taxon>
        <taxon>Apidae</taxon>
        <taxon>Melipona</taxon>
    </lineage>
</organism>
<evidence type="ECO:0000313" key="3">
    <source>
        <dbReference type="Proteomes" id="UP001177670"/>
    </source>
</evidence>
<sequence length="166" mass="18538">MKRNRDWRENDSEGATGKIAEAALNQEKMQRNVGAARNRALSPGQSFPRVSRQSSRGPSRKEDRERSEEEGWGVESRSLSPFSLFLPLFHPPPFHPARAFSLAFILRSTRPIAKGRKGRFEETLKRGEKKLDRAQAGNAREEDIEPSVPDAEGCVGSIFGDHGPVL</sequence>
<feature type="compositionally biased region" description="Basic and acidic residues" evidence="1">
    <location>
        <begin position="59"/>
        <end position="69"/>
    </location>
</feature>
<dbReference type="EMBL" id="JAHYIQ010000057">
    <property type="protein sequence ID" value="KAK1117003.1"/>
    <property type="molecule type" value="Genomic_DNA"/>
</dbReference>